<accession>A0A1E1WYG3</accession>
<organism evidence="2">
    <name type="scientific">Amblyomma aureolatum</name>
    <dbReference type="NCBI Taxonomy" id="187763"/>
    <lineage>
        <taxon>Eukaryota</taxon>
        <taxon>Metazoa</taxon>
        <taxon>Ecdysozoa</taxon>
        <taxon>Arthropoda</taxon>
        <taxon>Chelicerata</taxon>
        <taxon>Arachnida</taxon>
        <taxon>Acari</taxon>
        <taxon>Parasitiformes</taxon>
        <taxon>Ixodida</taxon>
        <taxon>Ixodoidea</taxon>
        <taxon>Ixodidae</taxon>
        <taxon>Amblyomminae</taxon>
        <taxon>Amblyomma</taxon>
    </lineage>
</organism>
<dbReference type="AlphaFoldDB" id="A0A1E1WYG3"/>
<proteinExistence type="evidence at transcript level"/>
<sequence length="125" mass="12792">MAIKYIAQLESVLSTQSSPATGAASGQHYDPSFFSSSVWASAPNYYSWIRQDVENGGPSGGAGTAGTGQATNGMGIDAAGANPSAFSPPSPKYFANCDKVKEEATAAGGGYWHGEGAQAAQFVYQ</sequence>
<feature type="compositionally biased region" description="Gly residues" evidence="1">
    <location>
        <begin position="57"/>
        <end position="66"/>
    </location>
</feature>
<protein>
    <submittedName>
        <fullName evidence="2">Putative salivary gland-expressed bhlh</fullName>
    </submittedName>
</protein>
<feature type="region of interest" description="Disordered" evidence="1">
    <location>
        <begin position="56"/>
        <end position="83"/>
    </location>
</feature>
<evidence type="ECO:0000256" key="1">
    <source>
        <dbReference type="SAM" id="MobiDB-lite"/>
    </source>
</evidence>
<evidence type="ECO:0000313" key="2">
    <source>
        <dbReference type="EMBL" id="JAT91811.1"/>
    </source>
</evidence>
<name>A0A1E1WYG3_9ACAR</name>
<reference evidence="2" key="1">
    <citation type="journal article" date="2017" name="Front. Cell. Infect. Microbiol.">
        <title>The Distinct Transcriptional Response of the Midgut of Amblyomma sculptum and Amblyomma aureolatum Ticks to Rickettsia rickettsii Correlates to Their Differences in Susceptibility to Infection.</title>
        <authorList>
            <person name="Martins L.A."/>
            <person name="Galletti M.F.B.M."/>
            <person name="Ribeiro J.M."/>
            <person name="Fujita A."/>
            <person name="Costa F.B."/>
            <person name="Labruna M.B."/>
            <person name="Daffre S."/>
            <person name="Fogaca A.C."/>
        </authorList>
    </citation>
    <scope>NUCLEOTIDE SEQUENCE</scope>
</reference>
<dbReference type="EMBL" id="GFAC01007377">
    <property type="protein sequence ID" value="JAT91811.1"/>
    <property type="molecule type" value="mRNA"/>
</dbReference>